<evidence type="ECO:0000256" key="9">
    <source>
        <dbReference type="ARBA" id="ARBA00047280"/>
    </source>
</evidence>
<evidence type="ECO:0000313" key="14">
    <source>
        <dbReference type="Proteomes" id="UP000184330"/>
    </source>
</evidence>
<dbReference type="GO" id="GO:0071586">
    <property type="term" value="P:CAAX-box protein processing"/>
    <property type="evidence" value="ECO:0007669"/>
    <property type="project" value="InterPro"/>
</dbReference>
<evidence type="ECO:0000256" key="5">
    <source>
        <dbReference type="ARBA" id="ARBA00022801"/>
    </source>
</evidence>
<proteinExistence type="inferred from homology"/>
<organism evidence="13 14">
    <name type="scientific">Phialocephala subalpina</name>
    <dbReference type="NCBI Taxonomy" id="576137"/>
    <lineage>
        <taxon>Eukaryota</taxon>
        <taxon>Fungi</taxon>
        <taxon>Dikarya</taxon>
        <taxon>Ascomycota</taxon>
        <taxon>Pezizomycotina</taxon>
        <taxon>Leotiomycetes</taxon>
        <taxon>Helotiales</taxon>
        <taxon>Mollisiaceae</taxon>
        <taxon>Phialocephala</taxon>
        <taxon>Phialocephala fortinii species complex</taxon>
    </lineage>
</organism>
<dbReference type="InterPro" id="IPR003675">
    <property type="entry name" value="Rce1/LyrA-like_dom"/>
</dbReference>
<feature type="transmembrane region" description="Helical" evidence="11">
    <location>
        <begin position="69"/>
        <end position="90"/>
    </location>
</feature>
<dbReference type="EMBL" id="FJOG01000015">
    <property type="protein sequence ID" value="CZR59985.1"/>
    <property type="molecule type" value="Genomic_DNA"/>
</dbReference>
<keyword evidence="7 11" id="KW-1133">Transmembrane helix</keyword>
<evidence type="ECO:0000313" key="13">
    <source>
        <dbReference type="EMBL" id="CZR59985.1"/>
    </source>
</evidence>
<evidence type="ECO:0000256" key="10">
    <source>
        <dbReference type="ARBA" id="ARBA00049729"/>
    </source>
</evidence>
<gene>
    <name evidence="13" type="ORF">PAC_09880</name>
</gene>
<evidence type="ECO:0000256" key="8">
    <source>
        <dbReference type="ARBA" id="ARBA00023136"/>
    </source>
</evidence>
<comment type="subcellular location">
    <subcellularLocation>
        <location evidence="1">Endoplasmic reticulum membrane</location>
        <topology evidence="1">Multi-pass membrane protein</topology>
    </subcellularLocation>
</comment>
<sequence length="334" mass="36838">MAPTGVYARLKASLLGEKEPELPPLNTATAIALLILYTLIYVLPFYISSTTRPSPSLSRDAPSVIRGRIRLVTISCLICSVTTFVTLSSIEHGIPINSLHLMGYFPVGVKETVKTVGLTAILFAGPLFEAGIARGAWRDWIRLRGVNEVISGWIGWRNYVAGPLTEEILFRSASVPLLLLARMSSTKIIFLTPVIFGLAHVHHLYEFRITHPHTPIVAALLRSLLQFSYTTLFGGYVTFIYMRTGSLLSVILIHQFCNWRGLPRFWGRMSAVETVIGPDVSEGKRNDGPAKTSDDGSLGIVWDVAYYLILVVGAVAWEKSLWSLTESASALVMF</sequence>
<feature type="transmembrane region" description="Helical" evidence="11">
    <location>
        <begin position="188"/>
        <end position="205"/>
    </location>
</feature>
<keyword evidence="8 11" id="KW-0472">Membrane</keyword>
<dbReference type="InterPro" id="IPR039731">
    <property type="entry name" value="Rce1"/>
</dbReference>
<keyword evidence="3 13" id="KW-0645">Protease</keyword>
<evidence type="ECO:0000256" key="11">
    <source>
        <dbReference type="SAM" id="Phobius"/>
    </source>
</evidence>
<dbReference type="GO" id="GO:0005789">
    <property type="term" value="C:endoplasmic reticulum membrane"/>
    <property type="evidence" value="ECO:0007669"/>
    <property type="project" value="UniProtKB-SubCell"/>
</dbReference>
<dbReference type="EC" id="3.4.26.1" evidence="10"/>
<dbReference type="STRING" id="576137.A0A1L7X4N7"/>
<comment type="similarity">
    <text evidence="2">Belongs to the peptidase U48 family.</text>
</comment>
<dbReference type="PANTHER" id="PTHR13046">
    <property type="entry name" value="PROTEASE U48 CAAX PRENYL PROTEASE RCE1"/>
    <property type="match status" value="1"/>
</dbReference>
<keyword evidence="4 11" id="KW-0812">Transmembrane</keyword>
<evidence type="ECO:0000256" key="2">
    <source>
        <dbReference type="ARBA" id="ARBA00006897"/>
    </source>
</evidence>
<dbReference type="Proteomes" id="UP000184330">
    <property type="component" value="Unassembled WGS sequence"/>
</dbReference>
<keyword evidence="14" id="KW-1185">Reference proteome</keyword>
<evidence type="ECO:0000256" key="1">
    <source>
        <dbReference type="ARBA" id="ARBA00004477"/>
    </source>
</evidence>
<evidence type="ECO:0000256" key="6">
    <source>
        <dbReference type="ARBA" id="ARBA00022824"/>
    </source>
</evidence>
<evidence type="ECO:0000256" key="4">
    <source>
        <dbReference type="ARBA" id="ARBA00022692"/>
    </source>
</evidence>
<evidence type="ECO:0000256" key="3">
    <source>
        <dbReference type="ARBA" id="ARBA00022670"/>
    </source>
</evidence>
<dbReference type="OrthoDB" id="271604at2759"/>
<feature type="domain" description="CAAX prenyl protease 2/Lysostaphin resistance protein A-like" evidence="12">
    <location>
        <begin position="153"/>
        <end position="259"/>
    </location>
</feature>
<keyword evidence="6" id="KW-0256">Endoplasmic reticulum</keyword>
<dbReference type="Pfam" id="PF02517">
    <property type="entry name" value="Rce1-like"/>
    <property type="match status" value="1"/>
</dbReference>
<feature type="transmembrane region" description="Helical" evidence="11">
    <location>
        <begin position="28"/>
        <end position="48"/>
    </location>
</feature>
<name>A0A1L7X4N7_9HELO</name>
<keyword evidence="5" id="KW-0378">Hydrolase</keyword>
<feature type="transmembrane region" description="Helical" evidence="11">
    <location>
        <begin position="300"/>
        <end position="317"/>
    </location>
</feature>
<dbReference type="GO" id="GO:0004222">
    <property type="term" value="F:metalloendopeptidase activity"/>
    <property type="evidence" value="ECO:0007669"/>
    <property type="project" value="InterPro"/>
</dbReference>
<dbReference type="AlphaFoldDB" id="A0A1L7X4N7"/>
<comment type="catalytic activity">
    <reaction evidence="9">
        <text>Hydrolyzes the peptide bond -P2-(S-farnesyl or geranylgeranyl)C-P1'-P2'-P3'-COOH where P1' and P2' are amino acids with aliphatic sidechains and P3' is any C-terminal residue.</text>
        <dbReference type="EC" id="3.4.26.1"/>
    </reaction>
</comment>
<evidence type="ECO:0000259" key="12">
    <source>
        <dbReference type="Pfam" id="PF02517"/>
    </source>
</evidence>
<feature type="transmembrane region" description="Helical" evidence="11">
    <location>
        <begin position="116"/>
        <end position="137"/>
    </location>
</feature>
<protein>
    <recommendedName>
        <fullName evidence="10">intramembrane prenyl-peptidase Rce1</fullName>
        <ecNumber evidence="10">3.4.26.1</ecNumber>
    </recommendedName>
</protein>
<reference evidence="13 14" key="1">
    <citation type="submission" date="2016-03" db="EMBL/GenBank/DDBJ databases">
        <authorList>
            <person name="Ploux O."/>
        </authorList>
    </citation>
    <scope>NUCLEOTIDE SEQUENCE [LARGE SCALE GENOMIC DNA]</scope>
    <source>
        <strain evidence="13 14">UAMH 11012</strain>
    </source>
</reference>
<accession>A0A1L7X4N7</accession>
<evidence type="ECO:0000256" key="7">
    <source>
        <dbReference type="ARBA" id="ARBA00022989"/>
    </source>
</evidence>
<dbReference type="PANTHER" id="PTHR13046:SF0">
    <property type="entry name" value="CAAX PRENYL PROTEASE 2"/>
    <property type="match status" value="1"/>
</dbReference>